<dbReference type="PANTHER" id="PTHR43133">
    <property type="entry name" value="RNA POLYMERASE ECF-TYPE SIGMA FACTO"/>
    <property type="match status" value="1"/>
</dbReference>
<dbReference type="InterPro" id="IPR013249">
    <property type="entry name" value="RNA_pol_sigma70_r4_t2"/>
</dbReference>
<dbReference type="Proteomes" id="UP000027178">
    <property type="component" value="Unassembled WGS sequence"/>
</dbReference>
<protein>
    <submittedName>
        <fullName evidence="9">Uncharacterized protein</fullName>
    </submittedName>
</protein>
<dbReference type="HOGENOM" id="CLU_905460_0_0_11"/>
<evidence type="ECO:0000259" key="7">
    <source>
        <dbReference type="Pfam" id="PF04542"/>
    </source>
</evidence>
<dbReference type="EMBL" id="JNBY01000087">
    <property type="protein sequence ID" value="KDN84970.1"/>
    <property type="molecule type" value="Genomic_DNA"/>
</dbReference>
<evidence type="ECO:0000256" key="1">
    <source>
        <dbReference type="ARBA" id="ARBA00010641"/>
    </source>
</evidence>
<dbReference type="NCBIfam" id="TIGR02983">
    <property type="entry name" value="SigE-fam_strep"/>
    <property type="match status" value="1"/>
</dbReference>
<gene>
    <name evidence="9" type="ORF">KCH_30690</name>
</gene>
<dbReference type="InterPro" id="IPR039425">
    <property type="entry name" value="RNA_pol_sigma-70-like"/>
</dbReference>
<keyword evidence="5" id="KW-0804">Transcription</keyword>
<sequence>MRPVGAFHGVRGGRGVGGGPDPVHAVERTAAYLPAAAAEFEAQRAVAGVQGEVGGAEDGAVGAVALGDVAPAGGAGGALEAFLAEGGSVVRVVEGVAAVRHGGSLRNQACNLLGGGRHQGVGGAFVPPVHWEEGGAGMAELTRDEEFTAFVASRAVWLRRVAYLLCADWHRADDLVQESITKLYLHWGRVSRADNPEGYARTVLVNVFLAEQRTAWWRRSRPSAQPPEGAAVPEADLAVSLDLRQALAALPPRQRATVVLRYYCDLTVEQTAAALGCSNGNVKSQSSRALEALRRSAALRQQGRSAA</sequence>
<evidence type="ECO:0000256" key="3">
    <source>
        <dbReference type="ARBA" id="ARBA00023082"/>
    </source>
</evidence>
<feature type="compositionally biased region" description="Gly residues" evidence="6">
    <location>
        <begin position="10"/>
        <end position="20"/>
    </location>
</feature>
<name>A0A066Z474_9ACTN</name>
<dbReference type="SUPFAM" id="SSF88659">
    <property type="entry name" value="Sigma3 and sigma4 domains of RNA polymerase sigma factors"/>
    <property type="match status" value="1"/>
</dbReference>
<dbReference type="Gene3D" id="1.10.10.10">
    <property type="entry name" value="Winged helix-like DNA-binding domain superfamily/Winged helix DNA-binding domain"/>
    <property type="match status" value="1"/>
</dbReference>
<dbReference type="AlphaFoldDB" id="A0A066Z474"/>
<evidence type="ECO:0000256" key="4">
    <source>
        <dbReference type="ARBA" id="ARBA00023125"/>
    </source>
</evidence>
<dbReference type="InterPro" id="IPR013324">
    <property type="entry name" value="RNA_pol_sigma_r3/r4-like"/>
</dbReference>
<proteinExistence type="inferred from homology"/>
<reference evidence="9 10" key="1">
    <citation type="submission" date="2014-05" db="EMBL/GenBank/DDBJ databases">
        <title>Draft Genome Sequence of Kitasatospora cheerisanensis KCTC 2395.</title>
        <authorList>
            <person name="Nam D.H."/>
        </authorList>
    </citation>
    <scope>NUCLEOTIDE SEQUENCE [LARGE SCALE GENOMIC DNA]</scope>
    <source>
        <strain evidence="9 10">KCTC 2395</strain>
    </source>
</reference>
<evidence type="ECO:0000256" key="2">
    <source>
        <dbReference type="ARBA" id="ARBA00023015"/>
    </source>
</evidence>
<dbReference type="NCBIfam" id="TIGR02937">
    <property type="entry name" value="sigma70-ECF"/>
    <property type="match status" value="1"/>
</dbReference>
<dbReference type="Pfam" id="PF04542">
    <property type="entry name" value="Sigma70_r2"/>
    <property type="match status" value="1"/>
</dbReference>
<dbReference type="InterPro" id="IPR007627">
    <property type="entry name" value="RNA_pol_sigma70_r2"/>
</dbReference>
<dbReference type="InterPro" id="IPR036388">
    <property type="entry name" value="WH-like_DNA-bd_sf"/>
</dbReference>
<keyword evidence="2" id="KW-0805">Transcription regulation</keyword>
<evidence type="ECO:0000256" key="6">
    <source>
        <dbReference type="SAM" id="MobiDB-lite"/>
    </source>
</evidence>
<dbReference type="InterPro" id="IPR014284">
    <property type="entry name" value="RNA_pol_sigma-70_dom"/>
</dbReference>
<dbReference type="CDD" id="cd06171">
    <property type="entry name" value="Sigma70_r4"/>
    <property type="match status" value="1"/>
</dbReference>
<dbReference type="GO" id="GO:0016987">
    <property type="term" value="F:sigma factor activity"/>
    <property type="evidence" value="ECO:0007669"/>
    <property type="project" value="UniProtKB-KW"/>
</dbReference>
<feature type="domain" description="RNA polymerase sigma factor 70 region 4 type 2" evidence="8">
    <location>
        <begin position="241"/>
        <end position="293"/>
    </location>
</feature>
<evidence type="ECO:0000259" key="8">
    <source>
        <dbReference type="Pfam" id="PF08281"/>
    </source>
</evidence>
<comment type="caution">
    <text evidence="9">The sequence shown here is derived from an EMBL/GenBank/DDBJ whole genome shotgun (WGS) entry which is preliminary data.</text>
</comment>
<evidence type="ECO:0000256" key="5">
    <source>
        <dbReference type="ARBA" id="ARBA00023163"/>
    </source>
</evidence>
<evidence type="ECO:0000313" key="10">
    <source>
        <dbReference type="Proteomes" id="UP000027178"/>
    </source>
</evidence>
<dbReference type="PATRIC" id="fig|1348663.4.peg.2948"/>
<feature type="domain" description="RNA polymerase sigma-70 region 2" evidence="7">
    <location>
        <begin position="155"/>
        <end position="218"/>
    </location>
</feature>
<keyword evidence="10" id="KW-1185">Reference proteome</keyword>
<dbReference type="PANTHER" id="PTHR43133:SF50">
    <property type="entry name" value="ECF RNA POLYMERASE SIGMA FACTOR SIGM"/>
    <property type="match status" value="1"/>
</dbReference>
<dbReference type="SUPFAM" id="SSF88946">
    <property type="entry name" value="Sigma2 domain of RNA polymerase sigma factors"/>
    <property type="match status" value="1"/>
</dbReference>
<dbReference type="GO" id="GO:0006352">
    <property type="term" value="P:DNA-templated transcription initiation"/>
    <property type="evidence" value="ECO:0007669"/>
    <property type="project" value="InterPro"/>
</dbReference>
<dbReference type="Pfam" id="PF08281">
    <property type="entry name" value="Sigma70_r4_2"/>
    <property type="match status" value="1"/>
</dbReference>
<dbReference type="InterPro" id="IPR013325">
    <property type="entry name" value="RNA_pol_sigma_r2"/>
</dbReference>
<organism evidence="9 10">
    <name type="scientific">Kitasatospora cheerisanensis KCTC 2395</name>
    <dbReference type="NCBI Taxonomy" id="1348663"/>
    <lineage>
        <taxon>Bacteria</taxon>
        <taxon>Bacillati</taxon>
        <taxon>Actinomycetota</taxon>
        <taxon>Actinomycetes</taxon>
        <taxon>Kitasatosporales</taxon>
        <taxon>Streptomycetaceae</taxon>
        <taxon>Kitasatospora</taxon>
    </lineage>
</organism>
<dbReference type="GO" id="GO:0003677">
    <property type="term" value="F:DNA binding"/>
    <property type="evidence" value="ECO:0007669"/>
    <property type="project" value="UniProtKB-KW"/>
</dbReference>
<accession>A0A066Z474</accession>
<dbReference type="InterPro" id="IPR014325">
    <property type="entry name" value="RNA_pol_sigma-E_actinobac"/>
</dbReference>
<dbReference type="eggNOG" id="COG1595">
    <property type="taxonomic scope" value="Bacteria"/>
</dbReference>
<keyword evidence="3" id="KW-0731">Sigma factor</keyword>
<evidence type="ECO:0000313" key="9">
    <source>
        <dbReference type="EMBL" id="KDN84970.1"/>
    </source>
</evidence>
<comment type="similarity">
    <text evidence="1">Belongs to the sigma-70 factor family. ECF subfamily.</text>
</comment>
<dbReference type="Gene3D" id="1.10.1740.10">
    <property type="match status" value="1"/>
</dbReference>
<feature type="region of interest" description="Disordered" evidence="6">
    <location>
        <begin position="1"/>
        <end position="20"/>
    </location>
</feature>
<keyword evidence="4" id="KW-0238">DNA-binding</keyword>